<accession>A0A420XG51</accession>
<keyword evidence="3" id="KW-1185">Reference proteome</keyword>
<dbReference type="Proteomes" id="UP000280099">
    <property type="component" value="Unassembled WGS sequence"/>
</dbReference>
<name>A0A420XG51_9PAST</name>
<feature type="transmembrane region" description="Helical" evidence="1">
    <location>
        <begin position="91"/>
        <end position="112"/>
    </location>
</feature>
<protein>
    <submittedName>
        <fullName evidence="2">Putative membrane protein</fullName>
    </submittedName>
</protein>
<feature type="transmembrane region" description="Helical" evidence="1">
    <location>
        <begin position="44"/>
        <end position="62"/>
    </location>
</feature>
<proteinExistence type="predicted"/>
<comment type="caution">
    <text evidence="2">The sequence shown here is derived from an EMBL/GenBank/DDBJ whole genome shotgun (WGS) entry which is preliminary data.</text>
</comment>
<keyword evidence="1" id="KW-1133">Transmembrane helix</keyword>
<evidence type="ECO:0000256" key="1">
    <source>
        <dbReference type="SAM" id="Phobius"/>
    </source>
</evidence>
<keyword evidence="1" id="KW-0472">Membrane</keyword>
<evidence type="ECO:0000313" key="2">
    <source>
        <dbReference type="EMBL" id="RKR71790.1"/>
    </source>
</evidence>
<feature type="transmembrane region" description="Helical" evidence="1">
    <location>
        <begin position="67"/>
        <end position="85"/>
    </location>
</feature>
<feature type="transmembrane region" description="Helical" evidence="1">
    <location>
        <begin position="18"/>
        <end position="38"/>
    </location>
</feature>
<sequence length="197" mass="22994">MKCAVVAEYYFVMNKLRLVVTTLLTLTSVSYPIIWVLANGQTYILHYLLYVMVVLWAIRGLLQAKGIYRYFSFFMSILLCIVALTRTTSMMFWYPVLINMVMLIIFSSSLFTSQTIVERLARLTDPNLPPKGILYTRNVTKIWCLFFVFNGGITIVLILLKEYQYWAVYTGVISYILMALLMLTEWLIRQRVMKKNG</sequence>
<keyword evidence="1" id="KW-0812">Transmembrane</keyword>
<evidence type="ECO:0000313" key="3">
    <source>
        <dbReference type="Proteomes" id="UP000280099"/>
    </source>
</evidence>
<gene>
    <name evidence="2" type="ORF">DES31_1139</name>
</gene>
<feature type="transmembrane region" description="Helical" evidence="1">
    <location>
        <begin position="142"/>
        <end position="160"/>
    </location>
</feature>
<feature type="transmembrane region" description="Helical" evidence="1">
    <location>
        <begin position="166"/>
        <end position="188"/>
    </location>
</feature>
<dbReference type="AlphaFoldDB" id="A0A420XG51"/>
<reference evidence="2 3" key="1">
    <citation type="submission" date="2018-10" db="EMBL/GenBank/DDBJ databases">
        <title>Genomic Encyclopedia of Type Strains, Phase IV (KMG-IV): sequencing the most valuable type-strain genomes for metagenomic binning, comparative biology and taxonomic classification.</title>
        <authorList>
            <person name="Goeker M."/>
        </authorList>
    </citation>
    <scope>NUCLEOTIDE SEQUENCE [LARGE SCALE GENOMIC DNA]</scope>
    <source>
        <strain evidence="2 3">DSM 23800</strain>
    </source>
</reference>
<dbReference type="EMBL" id="RBJC01000006">
    <property type="protein sequence ID" value="RKR71790.1"/>
    <property type="molecule type" value="Genomic_DNA"/>
</dbReference>
<organism evidence="2 3">
    <name type="scientific">Otariodibacter oris</name>
    <dbReference type="NCBI Taxonomy" id="1032623"/>
    <lineage>
        <taxon>Bacteria</taxon>
        <taxon>Pseudomonadati</taxon>
        <taxon>Pseudomonadota</taxon>
        <taxon>Gammaproteobacteria</taxon>
        <taxon>Pasteurellales</taxon>
        <taxon>Pasteurellaceae</taxon>
        <taxon>Otariodibacter</taxon>
    </lineage>
</organism>